<gene>
    <name evidence="1" type="ORF">C7Y71_005670</name>
</gene>
<accession>A0A5P8E6C9</accession>
<evidence type="ECO:0000313" key="2">
    <source>
        <dbReference type="Proteomes" id="UP000249375"/>
    </source>
</evidence>
<dbReference type="Proteomes" id="UP000249375">
    <property type="component" value="Chromosome"/>
</dbReference>
<reference evidence="1 2" key="1">
    <citation type="submission" date="2018-11" db="EMBL/GenBank/DDBJ databases">
        <authorList>
            <person name="Na S.W."/>
            <person name="Baik M."/>
        </authorList>
    </citation>
    <scope>NUCLEOTIDE SEQUENCE [LARGE SCALE GENOMIC DNA]</scope>
    <source>
        <strain evidence="1 2">E39</strain>
    </source>
</reference>
<evidence type="ECO:0000313" key="1">
    <source>
        <dbReference type="EMBL" id="QFQ12541.1"/>
    </source>
</evidence>
<sequence>MLLACVGTVAAHADSPLTSSDFAHCYNDIDMVAEAIANPGEVNPTVMNYLADKNVPVDERVAVVNAIGWNFNGLTTGDQFGTYLMKRYKAKNMKSLAKKLDAGTLVVCAYAKAMSNYFNVDEAVELAEMAVKKDRTNSFTIRYIAALIKAQKLMDSDWGALYRVVENVYNDGSLRVDMRQCAIDAIWDYIKLYAEY</sequence>
<dbReference type="KEGG" id="alq:C7Y71_005670"/>
<keyword evidence="2" id="KW-1185">Reference proteome</keyword>
<dbReference type="AlphaFoldDB" id="A0A5P8E6C9"/>
<organism evidence="1 2">
    <name type="scientific">Pseudoprevotella muciniphila</name>
    <dbReference type="NCBI Taxonomy" id="2133944"/>
    <lineage>
        <taxon>Bacteria</taxon>
        <taxon>Pseudomonadati</taxon>
        <taxon>Bacteroidota</taxon>
        <taxon>Bacteroidia</taxon>
        <taxon>Bacteroidales</taxon>
        <taxon>Prevotellaceae</taxon>
        <taxon>Pseudoprevotella</taxon>
    </lineage>
</organism>
<dbReference type="EMBL" id="CP033459">
    <property type="protein sequence ID" value="QFQ12541.1"/>
    <property type="molecule type" value="Genomic_DNA"/>
</dbReference>
<name>A0A5P8E6C9_9BACT</name>
<protein>
    <submittedName>
        <fullName evidence="1">Uncharacterized protein</fullName>
    </submittedName>
</protein>
<proteinExistence type="predicted"/>